<organism evidence="1 2">
    <name type="scientific">Symbiodinium pilosum</name>
    <name type="common">Dinoflagellate</name>
    <dbReference type="NCBI Taxonomy" id="2952"/>
    <lineage>
        <taxon>Eukaryota</taxon>
        <taxon>Sar</taxon>
        <taxon>Alveolata</taxon>
        <taxon>Dinophyceae</taxon>
        <taxon>Suessiales</taxon>
        <taxon>Symbiodiniaceae</taxon>
        <taxon>Symbiodinium</taxon>
    </lineage>
</organism>
<dbReference type="GO" id="GO:0016593">
    <property type="term" value="C:Cdc73/Paf1 complex"/>
    <property type="evidence" value="ECO:0007669"/>
    <property type="project" value="InterPro"/>
</dbReference>
<dbReference type="GO" id="GO:1990269">
    <property type="term" value="F:RNA polymerase II C-terminal domain phosphoserine binding"/>
    <property type="evidence" value="ECO:0007669"/>
    <property type="project" value="TreeGrafter"/>
</dbReference>
<dbReference type="OrthoDB" id="20844at2759"/>
<dbReference type="PANTHER" id="PTHR23146:SF0">
    <property type="entry name" value="RNA POLYMERASE-ASSOCIATED PROTEIN LEO1"/>
    <property type="match status" value="1"/>
</dbReference>
<feature type="non-terminal residue" evidence="1">
    <location>
        <position position="1"/>
    </location>
</feature>
<dbReference type="Proteomes" id="UP000649617">
    <property type="component" value="Unassembled WGS sequence"/>
</dbReference>
<evidence type="ECO:0000313" key="2">
    <source>
        <dbReference type="Proteomes" id="UP000649617"/>
    </source>
</evidence>
<reference evidence="1" key="1">
    <citation type="submission" date="2021-02" db="EMBL/GenBank/DDBJ databases">
        <authorList>
            <person name="Dougan E. K."/>
            <person name="Rhodes N."/>
            <person name="Thang M."/>
            <person name="Chan C."/>
        </authorList>
    </citation>
    <scope>NUCLEOTIDE SEQUENCE</scope>
</reference>
<accession>A0A812YAI5</accession>
<dbReference type="GO" id="GO:0032968">
    <property type="term" value="P:positive regulation of transcription elongation by RNA polymerase II"/>
    <property type="evidence" value="ECO:0007669"/>
    <property type="project" value="TreeGrafter"/>
</dbReference>
<keyword evidence="2" id="KW-1185">Reference proteome</keyword>
<comment type="caution">
    <text evidence="1">The sequence shown here is derived from an EMBL/GenBank/DDBJ whole genome shotgun (WGS) entry which is preliminary data.</text>
</comment>
<dbReference type="Pfam" id="PF04004">
    <property type="entry name" value="Leo1"/>
    <property type="match status" value="1"/>
</dbReference>
<dbReference type="PANTHER" id="PTHR23146">
    <property type="entry name" value="LEO1 PROTEIN"/>
    <property type="match status" value="1"/>
</dbReference>
<dbReference type="AlphaFoldDB" id="A0A812YAI5"/>
<proteinExistence type="predicted"/>
<gene>
    <name evidence="1" type="primary">leo1</name>
    <name evidence="1" type="ORF">SPIL2461_LOCUS22838</name>
</gene>
<protein>
    <submittedName>
        <fullName evidence="1">Leo1 protein</fullName>
    </submittedName>
</protein>
<dbReference type="EMBL" id="CAJNIZ010047687">
    <property type="protein sequence ID" value="CAE7773550.1"/>
    <property type="molecule type" value="Genomic_DNA"/>
</dbReference>
<dbReference type="GO" id="GO:0006368">
    <property type="term" value="P:transcription elongation by RNA polymerase II"/>
    <property type="evidence" value="ECO:0007669"/>
    <property type="project" value="InterPro"/>
</dbReference>
<dbReference type="InterPro" id="IPR007149">
    <property type="entry name" value="Leo1"/>
</dbReference>
<name>A0A812YAI5_SYMPI</name>
<evidence type="ECO:0000313" key="1">
    <source>
        <dbReference type="EMBL" id="CAE7773550.1"/>
    </source>
</evidence>
<sequence>DEKEIFGDVSDDEPEKELNIDVNERMMPSADRDLISIRLPNMLSFDDAEYLGMESITDTLMEGYKEYKNTRGQNVLSLQNPENCVRWRLEQDEYGNNVLDSAGRPVHESNCRLVQWEDETWTLYVGSESFNITEVTDRNPIFEVNSQDVYVCHGAISNKFIATPRSMESASHDMLKRSQYRKHEPVRRSLLMTETETAEARQVLDMERENRKIRESRQKPRSQFCGFAVVVSFNMQAASMFCWFLTGRGRADVGYLILECGPASFTKVAQEIASVALLSISLGGASFAMLDAGRFVTVRTQYAFSGASHKTHGPFRGSGALWRAL</sequence>